<dbReference type="InterPro" id="IPR009752">
    <property type="entry name" value="Phage_Mu_GpJ"/>
</dbReference>
<dbReference type="Pfam" id="PF07030">
    <property type="entry name" value="Phage_Mu_Gp36"/>
    <property type="match status" value="1"/>
</dbReference>
<dbReference type="EMBL" id="JAVIZC010000003">
    <property type="protein sequence ID" value="MDR6102792.1"/>
    <property type="molecule type" value="Genomic_DNA"/>
</dbReference>
<reference evidence="1" key="1">
    <citation type="submission" date="2023-08" db="EMBL/GenBank/DDBJ databases">
        <title>Functional and genomic diversity of the sorghum phyllosphere microbiome.</title>
        <authorList>
            <person name="Shade A."/>
        </authorList>
    </citation>
    <scope>NUCLEOTIDE SEQUENCE</scope>
    <source>
        <strain evidence="1">SORGH_AS_0974</strain>
    </source>
</reference>
<comment type="caution">
    <text evidence="1">The sequence shown here is derived from an EMBL/GenBank/DDBJ whole genome shotgun (WGS) entry which is preliminary data.</text>
</comment>
<gene>
    <name evidence="1" type="ORF">QE369_002989</name>
</gene>
<evidence type="ECO:0000313" key="2">
    <source>
        <dbReference type="Proteomes" id="UP001255601"/>
    </source>
</evidence>
<dbReference type="Proteomes" id="UP001255601">
    <property type="component" value="Unassembled WGS sequence"/>
</dbReference>
<organism evidence="1 2">
    <name type="scientific">Agrobacterium larrymoorei</name>
    <dbReference type="NCBI Taxonomy" id="160699"/>
    <lineage>
        <taxon>Bacteria</taxon>
        <taxon>Pseudomonadati</taxon>
        <taxon>Pseudomonadota</taxon>
        <taxon>Alphaproteobacteria</taxon>
        <taxon>Hyphomicrobiales</taxon>
        <taxon>Rhizobiaceae</taxon>
        <taxon>Rhizobium/Agrobacterium group</taxon>
        <taxon>Agrobacterium</taxon>
    </lineage>
</organism>
<proteinExistence type="predicted"/>
<name>A0AAJ2EVR1_9HYPH</name>
<sequence>MYATVADMIARFGEVQIVRLSNPEDRETTVPNQEKVNVAIADATALINSYIRGRYLVPIENPPKDIVRATCVIARHDLADTERSSPTEEMTKGKAEVIKWLENIAEEIVHLDIAMATVTGADSVGSGPRISDRERIVTFDTLRGF</sequence>
<dbReference type="RefSeq" id="WP_309771377.1">
    <property type="nucleotide sequence ID" value="NZ_JAVIZC010000003.1"/>
</dbReference>
<accession>A0AAJ2EVR1</accession>
<protein>
    <submittedName>
        <fullName evidence="1">Phage gp36-like protein</fullName>
    </submittedName>
</protein>
<evidence type="ECO:0000313" key="1">
    <source>
        <dbReference type="EMBL" id="MDR6102792.1"/>
    </source>
</evidence>
<dbReference type="AlphaFoldDB" id="A0AAJ2EVR1"/>